<name>A0AAT9HW97_9ACTN</name>
<accession>A0AAT9HW97</accession>
<organism evidence="1">
    <name type="scientific">Streptomyces haneummycinicus</name>
    <dbReference type="NCBI Taxonomy" id="3074435"/>
    <lineage>
        <taxon>Bacteria</taxon>
        <taxon>Bacillati</taxon>
        <taxon>Actinomycetota</taxon>
        <taxon>Actinomycetes</taxon>
        <taxon>Kitasatosporales</taxon>
        <taxon>Streptomycetaceae</taxon>
        <taxon>Streptomyces</taxon>
    </lineage>
</organism>
<evidence type="ECO:0000313" key="1">
    <source>
        <dbReference type="EMBL" id="BFO21507.1"/>
    </source>
</evidence>
<proteinExistence type="predicted"/>
<dbReference type="AlphaFoldDB" id="A0AAT9HW97"/>
<sequence length="102" mass="10536">MGKVTGSGEGWLSDELDDVAGDDCGLWMPGVDYVSGWRTAREAADRLNRALLGVGFELSAVRVVASTDGDGRGIVRLAGRPEAAELLAGLLEQFVDGSGGAV</sequence>
<reference evidence="1" key="2">
    <citation type="submission" date="2024-07" db="EMBL/GenBank/DDBJ databases">
        <title>Streptomyces haneummycinica sp. nov., a new antibiotic-producing actinobacterium isolated from marine sediment.</title>
        <authorList>
            <person name="Uemura M."/>
            <person name="Hamada M."/>
            <person name="Hirano S."/>
            <person name="Kobayashi K."/>
            <person name="Ohshiro T."/>
            <person name="Kobayashi T."/>
            <person name="Terahara T."/>
        </authorList>
    </citation>
    <scope>NUCLEOTIDE SEQUENCE</scope>
    <source>
        <strain evidence="1">KM77-8</strain>
    </source>
</reference>
<gene>
    <name evidence="1" type="ORF">SHKM778_78950</name>
</gene>
<dbReference type="EMBL" id="AP035768">
    <property type="protein sequence ID" value="BFO21507.1"/>
    <property type="molecule type" value="Genomic_DNA"/>
</dbReference>
<reference evidence="1" key="1">
    <citation type="submission" date="2024-06" db="EMBL/GenBank/DDBJ databases">
        <authorList>
            <consortium name="consrtm"/>
            <person name="Uemura M."/>
            <person name="Terahara T."/>
        </authorList>
    </citation>
    <scope>NUCLEOTIDE SEQUENCE</scope>
    <source>
        <strain evidence="1">KM77-8</strain>
    </source>
</reference>
<protein>
    <submittedName>
        <fullName evidence="1">Uncharacterized protein</fullName>
    </submittedName>
</protein>